<dbReference type="KEGG" id="stim:H1B31_04145"/>
<dbReference type="EMBL" id="CP060204">
    <property type="protein sequence ID" value="QNH55128.1"/>
    <property type="molecule type" value="Genomic_DNA"/>
</dbReference>
<dbReference type="InterPro" id="IPR019734">
    <property type="entry name" value="TPR_rpt"/>
</dbReference>
<name>A0A7G7VLY5_9FIRM</name>
<dbReference type="Pfam" id="PF14559">
    <property type="entry name" value="TPR_19"/>
    <property type="match status" value="1"/>
</dbReference>
<accession>A0A7G7VLY5</accession>
<dbReference type="Proteomes" id="UP000515480">
    <property type="component" value="Chromosome"/>
</dbReference>
<reference evidence="2 3" key="1">
    <citation type="submission" date="2020-07" db="EMBL/GenBank/DDBJ databases">
        <title>Complete genome and description of Selenomonas timonensis sp. nov., a new bacterium isolated from a gingivitis subject.</title>
        <authorList>
            <person name="Antezack A."/>
        </authorList>
    </citation>
    <scope>NUCLEOTIDE SEQUENCE [LARGE SCALE GENOMIC DNA]</scope>
    <source>
        <strain evidence="2 3">Marseille-Q3039</strain>
    </source>
</reference>
<protein>
    <submittedName>
        <fullName evidence="2">Tetratricopeptide repeat protein</fullName>
    </submittedName>
</protein>
<dbReference type="SMART" id="SM00028">
    <property type="entry name" value="TPR"/>
    <property type="match status" value="3"/>
</dbReference>
<proteinExistence type="predicted"/>
<organism evidence="2 3">
    <name type="scientific">Selenomonas timonae</name>
    <dbReference type="NCBI Taxonomy" id="2754044"/>
    <lineage>
        <taxon>Bacteria</taxon>
        <taxon>Bacillati</taxon>
        <taxon>Bacillota</taxon>
        <taxon>Negativicutes</taxon>
        <taxon>Selenomonadales</taxon>
        <taxon>Selenomonadaceae</taxon>
        <taxon>Selenomonas</taxon>
    </lineage>
</organism>
<evidence type="ECO:0000313" key="2">
    <source>
        <dbReference type="EMBL" id="QNH55128.1"/>
    </source>
</evidence>
<dbReference type="Gene3D" id="1.25.40.10">
    <property type="entry name" value="Tetratricopeptide repeat domain"/>
    <property type="match status" value="2"/>
</dbReference>
<dbReference type="SUPFAM" id="SSF48452">
    <property type="entry name" value="TPR-like"/>
    <property type="match status" value="1"/>
</dbReference>
<gene>
    <name evidence="2" type="ORF">H1B31_04145</name>
</gene>
<evidence type="ECO:0000313" key="3">
    <source>
        <dbReference type="Proteomes" id="UP000515480"/>
    </source>
</evidence>
<dbReference type="InterPro" id="IPR011990">
    <property type="entry name" value="TPR-like_helical_dom_sf"/>
</dbReference>
<feature type="region of interest" description="Disordered" evidence="1">
    <location>
        <begin position="1"/>
        <end position="29"/>
    </location>
</feature>
<evidence type="ECO:0000256" key="1">
    <source>
        <dbReference type="SAM" id="MobiDB-lite"/>
    </source>
</evidence>
<dbReference type="AlphaFoldDB" id="A0A7G7VLY5"/>
<dbReference type="RefSeq" id="WP_185981003.1">
    <property type="nucleotide sequence ID" value="NZ_CP060204.1"/>
</dbReference>
<feature type="compositionally biased region" description="Basic residues" evidence="1">
    <location>
        <begin position="1"/>
        <end position="17"/>
    </location>
</feature>
<sequence>MKKRKQSRAERTRRKRARREEKRNAKGTMTMAEKKIATVEQIRKHMEKKEYAGVINAFADMLEQGNPPEECFGDVARAYFELGDYTRAASWVTTTLSKDASNVEVRILLGRICQREKRPDDALKLYDAILRIHGNALSNEQRDEIKRLAGLDARLALEKIRTEYPHLAALLGLGEAPVRAMTPSAPAAVQPAQAASPTVDAEKKAEEILAKEIRPVEKVEALNAFAGAAYVADDYASAKNFLMAALHLDSGCDVTLRNMALLLHDMGEQEKALQVAAKMRQTDFMLLHSLKS</sequence>
<keyword evidence="3" id="KW-1185">Reference proteome</keyword>